<keyword evidence="2" id="KW-1185">Reference proteome</keyword>
<organism evidence="1 2">
    <name type="scientific">Amycolatopsis carbonis</name>
    <dbReference type="NCBI Taxonomy" id="715471"/>
    <lineage>
        <taxon>Bacteria</taxon>
        <taxon>Bacillati</taxon>
        <taxon>Actinomycetota</taxon>
        <taxon>Actinomycetes</taxon>
        <taxon>Pseudonocardiales</taxon>
        <taxon>Pseudonocardiaceae</taxon>
        <taxon>Amycolatopsis</taxon>
    </lineage>
</organism>
<dbReference type="AntiFam" id="ANF00226">
    <property type="entry name" value="Shadow ORF (opposite pknB)"/>
</dbReference>
<dbReference type="AlphaFoldDB" id="A0A9Y2IQJ4"/>
<name>A0A9Y2IQJ4_9PSEU</name>
<protein>
    <submittedName>
        <fullName evidence="1">Uncharacterized protein</fullName>
    </submittedName>
</protein>
<accession>A0A9Y2IQJ4</accession>
<gene>
    <name evidence="1" type="ORF">QRX50_29020</name>
</gene>
<reference evidence="1 2" key="1">
    <citation type="submission" date="2023-06" db="EMBL/GenBank/DDBJ databases">
        <authorList>
            <person name="Oyuntsetseg B."/>
            <person name="Kim S.B."/>
        </authorList>
    </citation>
    <scope>NUCLEOTIDE SEQUENCE [LARGE SCALE GENOMIC DNA]</scope>
    <source>
        <strain evidence="1 2">2-15</strain>
    </source>
</reference>
<evidence type="ECO:0000313" key="2">
    <source>
        <dbReference type="Proteomes" id="UP001236014"/>
    </source>
</evidence>
<dbReference type="EMBL" id="CP127294">
    <property type="protein sequence ID" value="WIX84254.1"/>
    <property type="molecule type" value="Genomic_DNA"/>
</dbReference>
<dbReference type="KEGG" id="acab:QRX50_29020"/>
<proteinExistence type="predicted"/>
<dbReference type="RefSeq" id="WP_285974780.1">
    <property type="nucleotide sequence ID" value="NZ_CP127294.1"/>
</dbReference>
<dbReference type="Proteomes" id="UP001236014">
    <property type="component" value="Chromosome"/>
</dbReference>
<sequence length="129" mass="13250">MGDAEIADQRAVGAEQDVGGLEVPVHDAPVVQVCQRLGEADPQLGHFCGRQGPGEQAIPVDPRGTSAADQVLDLVASDGQGQTLVWIIPGHNVATEGEPRSGDAVARSSVIGSHPMLSATHQVSSGTVR</sequence>
<evidence type="ECO:0000313" key="1">
    <source>
        <dbReference type="EMBL" id="WIX84254.1"/>
    </source>
</evidence>